<evidence type="ECO:0000313" key="1">
    <source>
        <dbReference type="EMBL" id="MXU84480.1"/>
    </source>
</evidence>
<proteinExistence type="predicted"/>
<organism evidence="1">
    <name type="scientific">Ixodes ricinus</name>
    <name type="common">Common tick</name>
    <name type="synonym">Acarus ricinus</name>
    <dbReference type="NCBI Taxonomy" id="34613"/>
    <lineage>
        <taxon>Eukaryota</taxon>
        <taxon>Metazoa</taxon>
        <taxon>Ecdysozoa</taxon>
        <taxon>Arthropoda</taxon>
        <taxon>Chelicerata</taxon>
        <taxon>Arachnida</taxon>
        <taxon>Acari</taxon>
        <taxon>Parasitiformes</taxon>
        <taxon>Ixodida</taxon>
        <taxon>Ixodoidea</taxon>
        <taxon>Ixodidae</taxon>
        <taxon>Ixodinae</taxon>
        <taxon>Ixodes</taxon>
    </lineage>
</organism>
<protein>
    <submittedName>
        <fullName evidence="1">Putative secreted protein</fullName>
    </submittedName>
</protein>
<dbReference type="EMBL" id="GIFC01002397">
    <property type="protein sequence ID" value="MXU84480.1"/>
    <property type="molecule type" value="Transcribed_RNA"/>
</dbReference>
<name>A0A6B0U6Z2_IXORI</name>
<dbReference type="AlphaFoldDB" id="A0A6B0U6Z2"/>
<reference evidence="1" key="1">
    <citation type="submission" date="2019-12" db="EMBL/GenBank/DDBJ databases">
        <title>An insight into the sialome of adult female Ixodes ricinus ticks feeding for 6 days.</title>
        <authorList>
            <person name="Perner J."/>
            <person name="Ribeiro J.M.C."/>
        </authorList>
    </citation>
    <scope>NUCLEOTIDE SEQUENCE</scope>
    <source>
        <strain evidence="1">Semi-engorged</strain>
        <tissue evidence="1">Salivary glands</tissue>
    </source>
</reference>
<accession>A0A6B0U6Z2</accession>
<sequence>MARPSSGATGFCFILASSRIVCGSRRRSFLLPTRMMGTLGQKWRTSGVHFSGMFSRESGESMLKHMRITSVSGYDSGRSRS</sequence>